<sequence>MKKNDSQEWKTVSSSEFSIPNTTYSYKEWETYKNRNKSFIKREHNNEELKNEWRIIMTSKYPSDCNYIINEPENNLEF</sequence>
<organism evidence="1">
    <name type="scientific">viral metagenome</name>
    <dbReference type="NCBI Taxonomy" id="1070528"/>
    <lineage>
        <taxon>unclassified sequences</taxon>
        <taxon>metagenomes</taxon>
        <taxon>organismal metagenomes</taxon>
    </lineage>
</organism>
<dbReference type="AlphaFoldDB" id="A0A6C0KN57"/>
<dbReference type="EMBL" id="MN740917">
    <property type="protein sequence ID" value="QHU17768.1"/>
    <property type="molecule type" value="Genomic_DNA"/>
</dbReference>
<evidence type="ECO:0000313" key="1">
    <source>
        <dbReference type="EMBL" id="QHU17768.1"/>
    </source>
</evidence>
<accession>A0A6C0KN57</accession>
<protein>
    <submittedName>
        <fullName evidence="1">Uncharacterized protein</fullName>
    </submittedName>
</protein>
<proteinExistence type="predicted"/>
<name>A0A6C0KN57_9ZZZZ</name>
<reference evidence="1" key="1">
    <citation type="journal article" date="2020" name="Nature">
        <title>Giant virus diversity and host interactions through global metagenomics.</title>
        <authorList>
            <person name="Schulz F."/>
            <person name="Roux S."/>
            <person name="Paez-Espino D."/>
            <person name="Jungbluth S."/>
            <person name="Walsh D.A."/>
            <person name="Denef V.J."/>
            <person name="McMahon K.D."/>
            <person name="Konstantinidis K.T."/>
            <person name="Eloe-Fadrosh E.A."/>
            <person name="Kyrpides N.C."/>
            <person name="Woyke T."/>
        </authorList>
    </citation>
    <scope>NUCLEOTIDE SEQUENCE</scope>
    <source>
        <strain evidence="1">GVMAG-S-3300012919-55</strain>
    </source>
</reference>